<dbReference type="SUPFAM" id="SSF109755">
    <property type="entry name" value="PhoU-like"/>
    <property type="match status" value="1"/>
</dbReference>
<dbReference type="InterPro" id="IPR038078">
    <property type="entry name" value="PhoU-like_sf"/>
</dbReference>
<accession>A0AAX3H2G0</accession>
<dbReference type="PANTHER" id="PTHR10010">
    <property type="entry name" value="SOLUTE CARRIER FAMILY 34 SODIUM PHOSPHATE , MEMBER 2-RELATED"/>
    <property type="match status" value="1"/>
</dbReference>
<evidence type="ECO:0000313" key="9">
    <source>
        <dbReference type="Proteomes" id="UP000346772"/>
    </source>
</evidence>
<evidence type="ECO:0000256" key="2">
    <source>
        <dbReference type="ARBA" id="ARBA00022475"/>
    </source>
</evidence>
<dbReference type="GO" id="GO:0044341">
    <property type="term" value="P:sodium-dependent phosphate transport"/>
    <property type="evidence" value="ECO:0007669"/>
    <property type="project" value="InterPro"/>
</dbReference>
<organism evidence="8 9">
    <name type="scientific">Clostridioides difficile</name>
    <name type="common">Peptoclostridium difficile</name>
    <dbReference type="NCBI Taxonomy" id="1496"/>
    <lineage>
        <taxon>Bacteria</taxon>
        <taxon>Bacillati</taxon>
        <taxon>Bacillota</taxon>
        <taxon>Clostridia</taxon>
        <taxon>Peptostreptococcales</taxon>
        <taxon>Peptostreptococcaceae</taxon>
        <taxon>Clostridioides</taxon>
    </lineage>
</organism>
<keyword evidence="2" id="KW-1003">Cell membrane</keyword>
<keyword evidence="3 6" id="KW-0812">Transmembrane</keyword>
<evidence type="ECO:0000313" key="8">
    <source>
        <dbReference type="EMBL" id="VFD55380.1"/>
    </source>
</evidence>
<dbReference type="Pfam" id="PF02690">
    <property type="entry name" value="Na_Pi_cotrans"/>
    <property type="match status" value="2"/>
</dbReference>
<dbReference type="NCBIfam" id="NF037997">
    <property type="entry name" value="Na_Pi_symport"/>
    <property type="match status" value="1"/>
</dbReference>
<dbReference type="InterPro" id="IPR004633">
    <property type="entry name" value="NaPi_cotrn-rel/YqeW-like"/>
</dbReference>
<sequence>MNIVISLIGGLGLFLYGMSLMGEGLQKSAGDKLKKIIELLTSNVVMGVLVGTVVTGIIQSSSATTVMVVGFVNAGIMNLSQAIGVIMGANIGTTVTAQLVSFNLEGIAPIALGIGILFYLFTSNQKTKHLSEILIGFGILFTGMEFMKDAVAPLAEYKAFTDALLYFSKNPILGILAGFAITGIVQSSSASMGMLIALASQGILPLSSALPILYGDNIGTCVTSLLSSVGASRNARRAAVMHLSFNVIGTIIFMLILNKPISAIVTHFDPTDTARQIANAHTLFNLTNVIILLPFSKYIVKLANRLIPIKETESEIVNNTKYLDERMFSTPSIALGNTVQEVVRMGHKATNSLEHSIAGFLNKSNEDINKAFESEKVVNKLQKDILNYLLKLSKEPLRDDERFRTDLLFNTVNDIERVSDHAENIAELAMSVKEMNISFSDSAIREIYEIYNKTITNFKDALIVLDVKDFELANKVLEVENEVNYLEKTFKNSHMIRLNNGSCTIDAGVLYLDLLTNLERISDHSTNIVKQVLKLKQKI</sequence>
<feature type="transmembrane region" description="Helical" evidence="6">
    <location>
        <begin position="99"/>
        <end position="121"/>
    </location>
</feature>
<evidence type="ECO:0000256" key="1">
    <source>
        <dbReference type="ARBA" id="ARBA00004651"/>
    </source>
</evidence>
<reference evidence="8 9" key="1">
    <citation type="submission" date="2019-02" db="EMBL/GenBank/DDBJ databases">
        <authorList>
            <consortium name="Pathogen Informatics"/>
        </authorList>
    </citation>
    <scope>NUCLEOTIDE SEQUENCE [LARGE SCALE GENOMIC DNA]</scope>
    <source>
        <strain evidence="8 9">078GUE027</strain>
    </source>
</reference>
<dbReference type="InterPro" id="IPR026022">
    <property type="entry name" value="PhoU_dom"/>
</dbReference>
<dbReference type="Pfam" id="PF01895">
    <property type="entry name" value="PhoU"/>
    <property type="match status" value="2"/>
</dbReference>
<feature type="transmembrane region" description="Helical" evidence="6">
    <location>
        <begin position="277"/>
        <end position="300"/>
    </location>
</feature>
<dbReference type="RefSeq" id="WP_003423615.1">
    <property type="nucleotide sequence ID" value="NZ_BEHB01000021.1"/>
</dbReference>
<comment type="subcellular location">
    <subcellularLocation>
        <location evidence="1">Cell membrane</location>
        <topology evidence="1">Multi-pass membrane protein</topology>
    </subcellularLocation>
</comment>
<feature type="transmembrane region" description="Helical" evidence="6">
    <location>
        <begin position="6"/>
        <end position="25"/>
    </location>
</feature>
<feature type="transmembrane region" description="Helical" evidence="6">
    <location>
        <begin position="238"/>
        <end position="257"/>
    </location>
</feature>
<comment type="caution">
    <text evidence="8">The sequence shown here is derived from an EMBL/GenBank/DDBJ whole genome shotgun (WGS) entry which is preliminary data.</text>
</comment>
<feature type="transmembrane region" description="Helical" evidence="6">
    <location>
        <begin position="64"/>
        <end position="87"/>
    </location>
</feature>
<feature type="transmembrane region" description="Helical" evidence="6">
    <location>
        <begin position="37"/>
        <end position="58"/>
    </location>
</feature>
<feature type="domain" description="PhoU" evidence="7">
    <location>
        <begin position="343"/>
        <end position="428"/>
    </location>
</feature>
<feature type="transmembrane region" description="Helical" evidence="6">
    <location>
        <begin position="172"/>
        <end position="197"/>
    </location>
</feature>
<evidence type="ECO:0000259" key="7">
    <source>
        <dbReference type="Pfam" id="PF01895"/>
    </source>
</evidence>
<evidence type="ECO:0000256" key="5">
    <source>
        <dbReference type="ARBA" id="ARBA00023136"/>
    </source>
</evidence>
<dbReference type="GO" id="GO:0005886">
    <property type="term" value="C:plasma membrane"/>
    <property type="evidence" value="ECO:0007669"/>
    <property type="project" value="UniProtKB-SubCell"/>
</dbReference>
<dbReference type="InterPro" id="IPR003841">
    <property type="entry name" value="Na/Pi_transpt"/>
</dbReference>
<gene>
    <name evidence="8" type="ORF">SAMEA1710456_02884</name>
</gene>
<dbReference type="Gene3D" id="1.20.58.220">
    <property type="entry name" value="Phosphate transport system protein phou homolog 2, domain 2"/>
    <property type="match status" value="1"/>
</dbReference>
<keyword evidence="5 6" id="KW-0472">Membrane</keyword>
<keyword evidence="4 6" id="KW-1133">Transmembrane helix</keyword>
<evidence type="ECO:0000256" key="4">
    <source>
        <dbReference type="ARBA" id="ARBA00022989"/>
    </source>
</evidence>
<name>A0AAX3H2G0_CLODI</name>
<dbReference type="NCBIfam" id="TIGR00704">
    <property type="entry name" value="NaPi_cotrn_rel"/>
    <property type="match status" value="1"/>
</dbReference>
<dbReference type="GO" id="GO:0005436">
    <property type="term" value="F:sodium:phosphate symporter activity"/>
    <property type="evidence" value="ECO:0007669"/>
    <property type="project" value="InterPro"/>
</dbReference>
<feature type="transmembrane region" description="Helical" evidence="6">
    <location>
        <begin position="133"/>
        <end position="151"/>
    </location>
</feature>
<dbReference type="EMBL" id="CAADAT010000019">
    <property type="protein sequence ID" value="VFD55380.1"/>
    <property type="molecule type" value="Genomic_DNA"/>
</dbReference>
<dbReference type="AlphaFoldDB" id="A0AAX3H2G0"/>
<dbReference type="Proteomes" id="UP000346772">
    <property type="component" value="Unassembled WGS sequence"/>
</dbReference>
<protein>
    <submittedName>
        <fullName evidence="8">Sodium:phosphate symporter</fullName>
    </submittedName>
</protein>
<dbReference type="PANTHER" id="PTHR10010:SF46">
    <property type="entry name" value="SODIUM-DEPENDENT PHOSPHATE TRANSPORT PROTEIN 2B"/>
    <property type="match status" value="1"/>
</dbReference>
<evidence type="ECO:0000256" key="3">
    <source>
        <dbReference type="ARBA" id="ARBA00022692"/>
    </source>
</evidence>
<evidence type="ECO:0000256" key="6">
    <source>
        <dbReference type="SAM" id="Phobius"/>
    </source>
</evidence>
<feature type="domain" description="PhoU" evidence="7">
    <location>
        <begin position="449"/>
        <end position="532"/>
    </location>
</feature>
<proteinExistence type="predicted"/>